<name>A0ABD1P5N2_9LAMI</name>
<dbReference type="Gene3D" id="3.30.497.10">
    <property type="entry name" value="Antithrombin, subunit I, domain 2"/>
    <property type="match status" value="1"/>
</dbReference>
<reference evidence="4" key="1">
    <citation type="submission" date="2024-07" db="EMBL/GenBank/DDBJ databases">
        <title>Two chromosome-level genome assemblies of Korean endemic species Abeliophyllum distichum and Forsythia ovata (Oleaceae).</title>
        <authorList>
            <person name="Jang H."/>
        </authorList>
    </citation>
    <scope>NUCLEOTIDE SEQUENCE [LARGE SCALE GENOMIC DNA]</scope>
</reference>
<dbReference type="InterPro" id="IPR036186">
    <property type="entry name" value="Serpin_sf"/>
</dbReference>
<dbReference type="InterPro" id="IPR023796">
    <property type="entry name" value="Serpin_dom"/>
</dbReference>
<accession>A0ABD1P5N2</accession>
<organism evidence="3 4">
    <name type="scientific">Forsythia ovata</name>
    <dbReference type="NCBI Taxonomy" id="205694"/>
    <lineage>
        <taxon>Eukaryota</taxon>
        <taxon>Viridiplantae</taxon>
        <taxon>Streptophyta</taxon>
        <taxon>Embryophyta</taxon>
        <taxon>Tracheophyta</taxon>
        <taxon>Spermatophyta</taxon>
        <taxon>Magnoliopsida</taxon>
        <taxon>eudicotyledons</taxon>
        <taxon>Gunneridae</taxon>
        <taxon>Pentapetalae</taxon>
        <taxon>asterids</taxon>
        <taxon>lamiids</taxon>
        <taxon>Lamiales</taxon>
        <taxon>Oleaceae</taxon>
        <taxon>Forsythieae</taxon>
        <taxon>Forsythia</taxon>
    </lineage>
</organism>
<feature type="domain" description="Serpin" evidence="2">
    <location>
        <begin position="50"/>
        <end position="139"/>
    </location>
</feature>
<evidence type="ECO:0000259" key="2">
    <source>
        <dbReference type="Pfam" id="PF00079"/>
    </source>
</evidence>
<sequence length="153" mass="17098">MEVVKYLIKKRSVLQVLDILTRKENGCTMQLQWAGTLRESIKNRDLVCLGPTLDQMLNFLKVKVTEELNSLSSQLVTLVFADGGSLGEPRLSFANGVWVYQSLNFKPSFKETVDNAYKAAASHVDFQTKANDLTASIDISVLQERLTNMINLG</sequence>
<evidence type="ECO:0000256" key="1">
    <source>
        <dbReference type="ARBA" id="ARBA00009500"/>
    </source>
</evidence>
<protein>
    <submittedName>
        <fullName evidence="3">SERPIN domain-containing protein</fullName>
    </submittedName>
</protein>
<dbReference type="Proteomes" id="UP001604277">
    <property type="component" value="Unassembled WGS sequence"/>
</dbReference>
<dbReference type="Pfam" id="PF00079">
    <property type="entry name" value="Serpin"/>
    <property type="match status" value="1"/>
</dbReference>
<dbReference type="SUPFAM" id="SSF56574">
    <property type="entry name" value="Serpins"/>
    <property type="match status" value="1"/>
</dbReference>
<keyword evidence="4" id="KW-1185">Reference proteome</keyword>
<dbReference type="EMBL" id="JBFOLJ010000024">
    <property type="protein sequence ID" value="KAL2459185.1"/>
    <property type="molecule type" value="Genomic_DNA"/>
</dbReference>
<gene>
    <name evidence="3" type="ORF">Fot_55203</name>
</gene>
<comment type="caution">
    <text evidence="3">The sequence shown here is derived from an EMBL/GenBank/DDBJ whole genome shotgun (WGS) entry which is preliminary data.</text>
</comment>
<comment type="similarity">
    <text evidence="1">Belongs to the serpin family.</text>
</comment>
<dbReference type="AlphaFoldDB" id="A0ABD1P5N2"/>
<evidence type="ECO:0000313" key="3">
    <source>
        <dbReference type="EMBL" id="KAL2459185.1"/>
    </source>
</evidence>
<evidence type="ECO:0000313" key="4">
    <source>
        <dbReference type="Proteomes" id="UP001604277"/>
    </source>
</evidence>
<dbReference type="InterPro" id="IPR042178">
    <property type="entry name" value="Serpin_sf_1"/>
</dbReference>
<proteinExistence type="inferred from homology"/>